<proteinExistence type="inferred from homology"/>
<dbReference type="Proteomes" id="UP000057181">
    <property type="component" value="Chromosome"/>
</dbReference>
<evidence type="ECO:0000256" key="1">
    <source>
        <dbReference type="ARBA" id="ARBA00006768"/>
    </source>
</evidence>
<dbReference type="GO" id="GO:0004553">
    <property type="term" value="F:hydrolase activity, hydrolyzing O-glycosyl compounds"/>
    <property type="evidence" value="ECO:0007669"/>
    <property type="project" value="TreeGrafter"/>
</dbReference>
<dbReference type="InterPro" id="IPR005196">
    <property type="entry name" value="Glyco_hydro_65_N"/>
</dbReference>
<name>A0A0U2NWK0_9MICC</name>
<dbReference type="Pfam" id="PF03636">
    <property type="entry name" value="Glyco_hydro_65N"/>
    <property type="match status" value="1"/>
</dbReference>
<feature type="binding site" evidence="4">
    <location>
        <begin position="590"/>
        <end position="591"/>
    </location>
    <ligand>
        <name>substrate</name>
    </ligand>
</feature>
<comment type="similarity">
    <text evidence="1">Belongs to the glycosyl hydrolase 65 family.</text>
</comment>
<dbReference type="SUPFAM" id="SSF48208">
    <property type="entry name" value="Six-hairpin glycosidases"/>
    <property type="match status" value="1"/>
</dbReference>
<dbReference type="Gene3D" id="2.70.98.40">
    <property type="entry name" value="Glycoside hydrolase, family 65, N-terminal domain"/>
    <property type="match status" value="1"/>
</dbReference>
<reference evidence="10 12" key="2">
    <citation type="submission" date="2019-07" db="EMBL/GenBank/DDBJ databases">
        <title>Whole genome shotgun sequence of Kocuria flava NBRC 107626.</title>
        <authorList>
            <person name="Hosoyama A."/>
            <person name="Uohara A."/>
            <person name="Ohji S."/>
            <person name="Ichikawa N."/>
        </authorList>
    </citation>
    <scope>NUCLEOTIDE SEQUENCE [LARGE SCALE GENOMIC DNA]</scope>
    <source>
        <strain evidence="10 12">NBRC 107626</strain>
    </source>
</reference>
<dbReference type="InterPro" id="IPR012341">
    <property type="entry name" value="6hp_glycosidase-like_sf"/>
</dbReference>
<keyword evidence="2" id="KW-0326">Glycosidase</keyword>
<feature type="domain" description="Glycoside hydrolase family 65 C-terminal" evidence="7">
    <location>
        <begin position="689"/>
        <end position="746"/>
    </location>
</feature>
<evidence type="ECO:0000313" key="12">
    <source>
        <dbReference type="Proteomes" id="UP000321155"/>
    </source>
</evidence>
<evidence type="ECO:0000313" key="11">
    <source>
        <dbReference type="Proteomes" id="UP000057181"/>
    </source>
</evidence>
<feature type="compositionally biased region" description="Pro residues" evidence="5">
    <location>
        <begin position="762"/>
        <end position="780"/>
    </location>
</feature>
<dbReference type="AlphaFoldDB" id="A0A0U2NWK0"/>
<dbReference type="Gene3D" id="2.60.420.10">
    <property type="entry name" value="Maltose phosphorylase, domain 3"/>
    <property type="match status" value="1"/>
</dbReference>
<dbReference type="OrthoDB" id="9816160at2"/>
<evidence type="ECO:0000256" key="5">
    <source>
        <dbReference type="SAM" id="MobiDB-lite"/>
    </source>
</evidence>
<feature type="region of interest" description="Disordered" evidence="5">
    <location>
        <begin position="747"/>
        <end position="780"/>
    </location>
</feature>
<dbReference type="Gene3D" id="1.50.10.10">
    <property type="match status" value="1"/>
</dbReference>
<dbReference type="InterPro" id="IPR037018">
    <property type="entry name" value="GH65_N"/>
</dbReference>
<evidence type="ECO:0000313" key="9">
    <source>
        <dbReference type="EMBL" id="ALU38621.1"/>
    </source>
</evidence>
<feature type="compositionally biased region" description="Low complexity" evidence="5">
    <location>
        <begin position="748"/>
        <end position="761"/>
    </location>
</feature>
<feature type="binding site" evidence="4">
    <location>
        <begin position="361"/>
        <end position="362"/>
    </location>
    <ligand>
        <name>substrate</name>
    </ligand>
</feature>
<keyword evidence="12" id="KW-1185">Reference proteome</keyword>
<gene>
    <name evidence="9" type="ORF">AS188_01385</name>
    <name evidence="10" type="ORF">KFL01_09690</name>
</gene>
<dbReference type="InterPro" id="IPR017045">
    <property type="entry name" value="Malt_Pase/Glycosyl_Hdrlase"/>
</dbReference>
<feature type="active site" description="Proton donor" evidence="3">
    <location>
        <position position="487"/>
    </location>
</feature>
<dbReference type="GO" id="GO:0030246">
    <property type="term" value="F:carbohydrate binding"/>
    <property type="evidence" value="ECO:0007669"/>
    <property type="project" value="InterPro"/>
</dbReference>
<evidence type="ECO:0000259" key="6">
    <source>
        <dbReference type="Pfam" id="PF03632"/>
    </source>
</evidence>
<evidence type="ECO:0000259" key="7">
    <source>
        <dbReference type="Pfam" id="PF03633"/>
    </source>
</evidence>
<dbReference type="Pfam" id="PF03633">
    <property type="entry name" value="Glyco_hydro_65C"/>
    <property type="match status" value="1"/>
</dbReference>
<feature type="domain" description="Glycoside hydrolase family 65 central catalytic" evidence="6">
    <location>
        <begin position="327"/>
        <end position="677"/>
    </location>
</feature>
<sequence>MQTPPHDASAWQVRESALDLGDRGALEAVLTLSNGYVGVRGTLDEPQPSDSRGTFMAGVYEYHPLSYPEGGYGHPEHGQAIVGVADGSTVHLQVDGVPLDLRESPPEHHERVLDLRAGTLERETQWTTPRGSRMRLASTRLVSLAHRSVTAIRYEVEALDRTVQVVLRSGLVANGTPPKVRNEDPRVAEVLAEPFRAERHSCHGTGGVLVHRTARSGIGVAAAVEHALDVPEGGAVSTQCDEDRVMTTVVTDLAPGQRLHLVKYLCHSWSAEDPADDLRGQVLAAMAGARRRGWEGLVADQRAVLDEHWAGADVEVDGAPDLQLALRFDLFQLLQASACVHRAPVGAKGLTGGGYSGHTFWDVEGFVLPALALLRPRDAARLLQWRSSTLDRARERARVLDLGGASFPWRTIDGHETSAYWPASTAAMHVNADIARAFTWWADTTGEELTAVGGVDVLVETARVWAATAHEDHDGGVHLLGMTGPDEYTGVVDDNVFTNLMARRNLRAAAAACAAHPDHVGRLGVSADELDRWRDLAQRLHVPFDEVRGVHPANAGFTTYREWDFEAKRDGYPIEEHFHYAKIYRRQVVKQADLVLALWWCAEDFTPEQTARDLDYYERRTVRDSSLSACVQAVVCARVGHLDLAHAYLREAALVDLRDLQQDTAEGLHLASAGGAWLALVCGLGGLDPEGGRLRLAPRLPAGLDRIAFRLRWRGRRLGVETTRAGTVVRVLDGQPGAVDLQIDGRARTAAPGRPATAPLHVPDPPAPAPVQPPGRAPRA</sequence>
<dbReference type="PIRSF" id="PIRSF036289">
    <property type="entry name" value="Glycosyl_hydrolase_malt_phosph"/>
    <property type="match status" value="1"/>
</dbReference>
<dbReference type="PANTHER" id="PTHR11051:SF13">
    <property type="entry name" value="GLYCOSYL TRANSFERASE"/>
    <property type="match status" value="1"/>
</dbReference>
<dbReference type="InterPro" id="IPR005194">
    <property type="entry name" value="Glyco_hydro_65_C"/>
</dbReference>
<keyword evidence="9" id="KW-0378">Hydrolase</keyword>
<dbReference type="InterPro" id="IPR008928">
    <property type="entry name" value="6-hairpin_glycosidase_sf"/>
</dbReference>
<accession>A0A0U2NWK0</accession>
<dbReference type="GO" id="GO:0016757">
    <property type="term" value="F:glycosyltransferase activity"/>
    <property type="evidence" value="ECO:0007669"/>
    <property type="project" value="UniProtKB-ARBA"/>
</dbReference>
<dbReference type="Pfam" id="PF03632">
    <property type="entry name" value="Glyco_hydro_65m"/>
    <property type="match status" value="1"/>
</dbReference>
<dbReference type="RefSeq" id="WP_058857335.1">
    <property type="nucleotide sequence ID" value="NZ_BJZR01000017.1"/>
</dbReference>
<dbReference type="STRING" id="446860.AS188_01385"/>
<evidence type="ECO:0000256" key="4">
    <source>
        <dbReference type="PIRSR" id="PIRSR036289-51"/>
    </source>
</evidence>
<reference evidence="9 11" key="1">
    <citation type="submission" date="2015-11" db="EMBL/GenBank/DDBJ databases">
        <title>Complete Genome Sequence of Kocuria flava strain HO-9041.</title>
        <authorList>
            <person name="Zhou M."/>
            <person name="Dai J."/>
        </authorList>
    </citation>
    <scope>NUCLEOTIDE SEQUENCE [LARGE SCALE GENOMIC DNA]</scope>
    <source>
        <strain evidence="9 11">HO-9041</strain>
    </source>
</reference>
<evidence type="ECO:0000256" key="2">
    <source>
        <dbReference type="ARBA" id="ARBA00023295"/>
    </source>
</evidence>
<dbReference type="InterPro" id="IPR011013">
    <property type="entry name" value="Gal_mutarotase_sf_dom"/>
</dbReference>
<organism evidence="9 11">
    <name type="scientific">Kocuria flava</name>
    <dbReference type="NCBI Taxonomy" id="446860"/>
    <lineage>
        <taxon>Bacteria</taxon>
        <taxon>Bacillati</taxon>
        <taxon>Actinomycetota</taxon>
        <taxon>Actinomycetes</taxon>
        <taxon>Micrococcales</taxon>
        <taxon>Micrococcaceae</taxon>
        <taxon>Kocuria</taxon>
    </lineage>
</organism>
<dbReference type="GO" id="GO:0005975">
    <property type="term" value="P:carbohydrate metabolic process"/>
    <property type="evidence" value="ECO:0007669"/>
    <property type="project" value="InterPro"/>
</dbReference>
<evidence type="ECO:0000256" key="3">
    <source>
        <dbReference type="PIRSR" id="PIRSR036289-50"/>
    </source>
</evidence>
<dbReference type="EMBL" id="BJZR01000017">
    <property type="protein sequence ID" value="GEO91663.1"/>
    <property type="molecule type" value="Genomic_DNA"/>
</dbReference>
<dbReference type="InterPro" id="IPR005195">
    <property type="entry name" value="Glyco_hydro_65_M"/>
</dbReference>
<evidence type="ECO:0000259" key="8">
    <source>
        <dbReference type="Pfam" id="PF03636"/>
    </source>
</evidence>
<protein>
    <submittedName>
        <fullName evidence="9">Glycosyl hydrolase</fullName>
    </submittedName>
</protein>
<feature type="domain" description="Glycoside hydrolase family 65 N-terminal" evidence="8">
    <location>
        <begin position="15"/>
        <end position="270"/>
    </location>
</feature>
<dbReference type="Proteomes" id="UP000321155">
    <property type="component" value="Unassembled WGS sequence"/>
</dbReference>
<dbReference type="SUPFAM" id="SSF74650">
    <property type="entry name" value="Galactose mutarotase-like"/>
    <property type="match status" value="1"/>
</dbReference>
<evidence type="ECO:0000313" key="10">
    <source>
        <dbReference type="EMBL" id="GEO91663.1"/>
    </source>
</evidence>
<dbReference type="KEGG" id="kfv:AS188_01385"/>
<dbReference type="EMBL" id="CP013254">
    <property type="protein sequence ID" value="ALU38621.1"/>
    <property type="molecule type" value="Genomic_DNA"/>
</dbReference>
<dbReference type="PANTHER" id="PTHR11051">
    <property type="entry name" value="GLYCOSYL HYDROLASE-RELATED"/>
    <property type="match status" value="1"/>
</dbReference>